<dbReference type="PANTHER" id="PTHR35802">
    <property type="entry name" value="PROTEASE SYNTHASE AND SPORULATION PROTEIN PAI 2"/>
    <property type="match status" value="1"/>
</dbReference>
<dbReference type="OrthoDB" id="72463at2759"/>
<dbReference type="Proteomes" id="UP000243217">
    <property type="component" value="Unassembled WGS sequence"/>
</dbReference>
<evidence type="ECO:0000313" key="3">
    <source>
        <dbReference type="Proteomes" id="UP000243217"/>
    </source>
</evidence>
<dbReference type="Gene3D" id="2.30.110.10">
    <property type="entry name" value="Electron Transport, Fmn-binding Protein, Chain A"/>
    <property type="match status" value="1"/>
</dbReference>
<sequence>MEPTAVTYIPSAYREVDEARLHDIIKTHSFATLIVTHNNVPHISHVPLLFDKDSNTLRGHLARVNPIAKLDRNQVHNAVAIFHGPNAYITPSWYESKKTTTKVVPTWNYIVVHVQGKLRIETNPEWIYSNVSSLSDTHEEAIGGHWKLTDAPESYVKLMTKAIVGIELNIESILGNFKLSQEKKSDDFAGVLSGLKDAVKSDSTPNPSGSQGIAEWMERTQA</sequence>
<feature type="region of interest" description="Disordered" evidence="1">
    <location>
        <begin position="197"/>
        <end position="222"/>
    </location>
</feature>
<proteinExistence type="predicted"/>
<keyword evidence="3" id="KW-1185">Reference proteome</keyword>
<dbReference type="Pfam" id="PF04299">
    <property type="entry name" value="FMN_bind_2"/>
    <property type="match status" value="1"/>
</dbReference>
<comment type="caution">
    <text evidence="2">The sequence shown here is derived from an EMBL/GenBank/DDBJ whole genome shotgun (WGS) entry which is preliminary data.</text>
</comment>
<dbReference type="InterPro" id="IPR007396">
    <property type="entry name" value="TR_PAI2-type"/>
</dbReference>
<dbReference type="EMBL" id="JNBS01000275">
    <property type="protein sequence ID" value="OQS07123.1"/>
    <property type="molecule type" value="Genomic_DNA"/>
</dbReference>
<dbReference type="PANTHER" id="PTHR35802:SF1">
    <property type="entry name" value="PROTEASE SYNTHASE AND SPORULATION PROTEIN PAI 2"/>
    <property type="match status" value="1"/>
</dbReference>
<evidence type="ECO:0000313" key="2">
    <source>
        <dbReference type="EMBL" id="OQS07123.1"/>
    </source>
</evidence>
<protein>
    <submittedName>
        <fullName evidence="2">FMN-binding negative transcriptional regulator</fullName>
    </submittedName>
</protein>
<feature type="compositionally biased region" description="Polar residues" evidence="1">
    <location>
        <begin position="201"/>
        <end position="211"/>
    </location>
</feature>
<gene>
    <name evidence="2" type="ORF">THRCLA_00863</name>
</gene>
<dbReference type="PIRSF" id="PIRSF010372">
    <property type="entry name" value="PaiB"/>
    <property type="match status" value="1"/>
</dbReference>
<accession>A0A1W0AA18</accession>
<dbReference type="AlphaFoldDB" id="A0A1W0AA18"/>
<name>A0A1W0AA18_9STRA</name>
<dbReference type="InterPro" id="IPR012349">
    <property type="entry name" value="Split_barrel_FMN-bd"/>
</dbReference>
<evidence type="ECO:0000256" key="1">
    <source>
        <dbReference type="SAM" id="MobiDB-lite"/>
    </source>
</evidence>
<dbReference type="SUPFAM" id="SSF50475">
    <property type="entry name" value="FMN-binding split barrel"/>
    <property type="match status" value="1"/>
</dbReference>
<organism evidence="2 3">
    <name type="scientific">Thraustotheca clavata</name>
    <dbReference type="NCBI Taxonomy" id="74557"/>
    <lineage>
        <taxon>Eukaryota</taxon>
        <taxon>Sar</taxon>
        <taxon>Stramenopiles</taxon>
        <taxon>Oomycota</taxon>
        <taxon>Saprolegniomycetes</taxon>
        <taxon>Saprolegniales</taxon>
        <taxon>Achlyaceae</taxon>
        <taxon>Thraustotheca</taxon>
    </lineage>
</organism>
<reference evidence="2 3" key="1">
    <citation type="journal article" date="2014" name="Genome Biol. Evol.">
        <title>The secreted proteins of Achlya hypogyna and Thraustotheca clavata identify the ancestral oomycete secretome and reveal gene acquisitions by horizontal gene transfer.</title>
        <authorList>
            <person name="Misner I."/>
            <person name="Blouin N."/>
            <person name="Leonard G."/>
            <person name="Richards T.A."/>
            <person name="Lane C.E."/>
        </authorList>
    </citation>
    <scope>NUCLEOTIDE SEQUENCE [LARGE SCALE GENOMIC DNA]</scope>
    <source>
        <strain evidence="2 3">ATCC 34112</strain>
    </source>
</reference>